<feature type="signal peptide" evidence="6">
    <location>
        <begin position="1"/>
        <end position="41"/>
    </location>
</feature>
<evidence type="ECO:0000256" key="4">
    <source>
        <dbReference type="ARBA" id="ARBA00023136"/>
    </source>
</evidence>
<dbReference type="PANTHER" id="PTHR30026:SF20">
    <property type="entry name" value="OUTER MEMBRANE PROTEIN TOLC"/>
    <property type="match status" value="1"/>
</dbReference>
<keyword evidence="6" id="KW-0732">Signal</keyword>
<name>A0A2N4UD58_9BURK</name>
<proteinExistence type="predicted"/>
<evidence type="ECO:0000256" key="1">
    <source>
        <dbReference type="ARBA" id="ARBA00004442"/>
    </source>
</evidence>
<dbReference type="Proteomes" id="UP000234328">
    <property type="component" value="Unassembled WGS sequence"/>
</dbReference>
<dbReference type="OrthoDB" id="9769048at2"/>
<dbReference type="RefSeq" id="WP_102071060.1">
    <property type="nucleotide sequence ID" value="NZ_PDNV01000010.1"/>
</dbReference>
<keyword evidence="8" id="KW-1185">Reference proteome</keyword>
<dbReference type="PANTHER" id="PTHR30026">
    <property type="entry name" value="OUTER MEMBRANE PROTEIN TOLC"/>
    <property type="match status" value="1"/>
</dbReference>
<evidence type="ECO:0000256" key="3">
    <source>
        <dbReference type="ARBA" id="ARBA00022692"/>
    </source>
</evidence>
<gene>
    <name evidence="7" type="ORF">CR155_16120</name>
</gene>
<evidence type="ECO:0000256" key="6">
    <source>
        <dbReference type="SAM" id="SignalP"/>
    </source>
</evidence>
<comment type="subcellular location">
    <subcellularLocation>
        <location evidence="1">Cell outer membrane</location>
    </subcellularLocation>
</comment>
<dbReference type="PROSITE" id="PS51257">
    <property type="entry name" value="PROKAR_LIPOPROTEIN"/>
    <property type="match status" value="1"/>
</dbReference>
<organism evidence="7 8">
    <name type="scientific">Pollutimonas nitritireducens</name>
    <dbReference type="NCBI Taxonomy" id="2045209"/>
    <lineage>
        <taxon>Bacteria</taxon>
        <taxon>Pseudomonadati</taxon>
        <taxon>Pseudomonadota</taxon>
        <taxon>Betaproteobacteria</taxon>
        <taxon>Burkholderiales</taxon>
        <taxon>Alcaligenaceae</taxon>
        <taxon>Pollutimonas</taxon>
    </lineage>
</organism>
<dbReference type="GO" id="GO:0015288">
    <property type="term" value="F:porin activity"/>
    <property type="evidence" value="ECO:0007669"/>
    <property type="project" value="TreeGrafter"/>
</dbReference>
<sequence length="448" mass="49573">MVSSLTRWFRRSTFVSHSSHQISLAVLLACAAALIPAPASAAATLTLANALSLAIERSRQLAAQDFSVSASHDQAIAAGQLPDPVLKVGIENLPINGANQFSITRSSDTMRRVSVMQEMTATEKRELRAQRFSLEAQKELVQKTVTTIDIKRDTASAWLDRYYSEAIAKVIAEQRNQLKLEILAAKGAYRAGRGSQADILSAQSTLALLDDRASEAQRRIDNAQTTLTRWVGDAAAGTLAEKPATDSIRLDMKALDNQLEQHPEIVVLTKQKEIAESEARLAKANKSADWSVELAYSQTGPAYANMVSIGLSIPLQWNQKNLQNRELSAKLALVGRTQAERQERLRALIAETRSRIIEWSNVRERYRRYERELIPLAIDRVVALRSAYRGDKANLADVLAAHRNVIDVRIQALQLAADIDRLWAQLNFILPANNADMKTTSLTNTDSQ</sequence>
<reference evidence="7 8" key="1">
    <citation type="submission" date="2017-10" db="EMBL/GenBank/DDBJ databases">
        <title>Two draft genome sequences of Pusillimonas sp. strains isolated from a nitrate- and radionuclide-contaminated groundwater in Russia.</title>
        <authorList>
            <person name="Grouzdev D.S."/>
            <person name="Tourova T.P."/>
            <person name="Goeva M.A."/>
            <person name="Babich T.L."/>
            <person name="Sokolova D.S."/>
            <person name="Abdullin R."/>
            <person name="Poltaraus A.B."/>
            <person name="Toshchakov S.V."/>
            <person name="Nazina T.N."/>
        </authorList>
    </citation>
    <scope>NUCLEOTIDE SEQUENCE [LARGE SCALE GENOMIC DNA]</scope>
    <source>
        <strain evidence="7 8">JR1/69-2-13</strain>
    </source>
</reference>
<dbReference type="Gene3D" id="1.20.1600.10">
    <property type="entry name" value="Outer membrane efflux proteins (OEP)"/>
    <property type="match status" value="1"/>
</dbReference>
<dbReference type="GO" id="GO:1990281">
    <property type="term" value="C:efflux pump complex"/>
    <property type="evidence" value="ECO:0007669"/>
    <property type="project" value="TreeGrafter"/>
</dbReference>
<dbReference type="GO" id="GO:0015562">
    <property type="term" value="F:efflux transmembrane transporter activity"/>
    <property type="evidence" value="ECO:0007669"/>
    <property type="project" value="InterPro"/>
</dbReference>
<comment type="caution">
    <text evidence="7">The sequence shown here is derived from an EMBL/GenBank/DDBJ whole genome shotgun (WGS) entry which is preliminary data.</text>
</comment>
<dbReference type="SUPFAM" id="SSF56954">
    <property type="entry name" value="Outer membrane efflux proteins (OEP)"/>
    <property type="match status" value="1"/>
</dbReference>
<dbReference type="InterPro" id="IPR051906">
    <property type="entry name" value="TolC-like"/>
</dbReference>
<evidence type="ECO:0000256" key="5">
    <source>
        <dbReference type="ARBA" id="ARBA00023237"/>
    </source>
</evidence>
<protein>
    <submittedName>
        <fullName evidence="7">Heavy metal resistance protein CzcC</fullName>
    </submittedName>
</protein>
<dbReference type="AlphaFoldDB" id="A0A2N4UD58"/>
<keyword evidence="3" id="KW-0812">Transmembrane</keyword>
<evidence type="ECO:0000313" key="7">
    <source>
        <dbReference type="EMBL" id="PLC52927.1"/>
    </source>
</evidence>
<dbReference type="EMBL" id="PDNV01000010">
    <property type="protein sequence ID" value="PLC52927.1"/>
    <property type="molecule type" value="Genomic_DNA"/>
</dbReference>
<evidence type="ECO:0000313" key="8">
    <source>
        <dbReference type="Proteomes" id="UP000234328"/>
    </source>
</evidence>
<keyword evidence="2" id="KW-1134">Transmembrane beta strand</keyword>
<dbReference type="GO" id="GO:0009279">
    <property type="term" value="C:cell outer membrane"/>
    <property type="evidence" value="ECO:0007669"/>
    <property type="project" value="UniProtKB-SubCell"/>
</dbReference>
<accession>A0A2N4UD58</accession>
<feature type="chain" id="PRO_5014665628" evidence="6">
    <location>
        <begin position="42"/>
        <end position="448"/>
    </location>
</feature>
<keyword evidence="5" id="KW-0998">Cell outer membrane</keyword>
<evidence type="ECO:0000256" key="2">
    <source>
        <dbReference type="ARBA" id="ARBA00022452"/>
    </source>
</evidence>
<keyword evidence="4" id="KW-0472">Membrane</keyword>